<comment type="caution">
    <text evidence="2">The sequence shown here is derived from an EMBL/GenBank/DDBJ whole genome shotgun (WGS) entry which is preliminary data.</text>
</comment>
<dbReference type="AlphaFoldDB" id="A0A850QVD3"/>
<gene>
    <name evidence="2" type="ORF">HU830_00780</name>
</gene>
<evidence type="ECO:0000256" key="1">
    <source>
        <dbReference type="SAM" id="Phobius"/>
    </source>
</evidence>
<dbReference type="Proteomes" id="UP000563523">
    <property type="component" value="Unassembled WGS sequence"/>
</dbReference>
<evidence type="ECO:0000313" key="3">
    <source>
        <dbReference type="Proteomes" id="UP000563523"/>
    </source>
</evidence>
<dbReference type="RefSeq" id="WP_176941915.1">
    <property type="nucleotide sequence ID" value="NZ_JABZEC010000001.1"/>
</dbReference>
<dbReference type="EMBL" id="JABZEC010000001">
    <property type="protein sequence ID" value="NVY95744.1"/>
    <property type="molecule type" value="Genomic_DNA"/>
</dbReference>
<organism evidence="2 3">
    <name type="scientific">Bombilactobacillus apium</name>
    <dbReference type="NCBI Taxonomy" id="2675299"/>
    <lineage>
        <taxon>Bacteria</taxon>
        <taxon>Bacillati</taxon>
        <taxon>Bacillota</taxon>
        <taxon>Bacilli</taxon>
        <taxon>Lactobacillales</taxon>
        <taxon>Lactobacillaceae</taxon>
        <taxon>Bombilactobacillus</taxon>
    </lineage>
</organism>
<keyword evidence="1" id="KW-1133">Transmembrane helix</keyword>
<name>A0A850QVD3_9LACO</name>
<feature type="transmembrane region" description="Helical" evidence="1">
    <location>
        <begin position="7"/>
        <end position="26"/>
    </location>
</feature>
<keyword evidence="1" id="KW-0472">Membrane</keyword>
<feature type="transmembrane region" description="Helical" evidence="1">
    <location>
        <begin position="32"/>
        <end position="52"/>
    </location>
</feature>
<protein>
    <submittedName>
        <fullName evidence="2">YjzD family protein</fullName>
    </submittedName>
</protein>
<keyword evidence="3" id="KW-1185">Reference proteome</keyword>
<evidence type="ECO:0000313" key="2">
    <source>
        <dbReference type="EMBL" id="NVY95744.1"/>
    </source>
</evidence>
<reference evidence="2 3" key="1">
    <citation type="submission" date="2020-06" db="EMBL/GenBank/DDBJ databases">
        <authorList>
            <person name="Kang J."/>
        </authorList>
    </citation>
    <scope>NUCLEOTIDE SEQUENCE [LARGE SCALE GENOMIC DNA]</scope>
    <source>
        <strain evidence="2 3">DCY120</strain>
    </source>
</reference>
<keyword evidence="1" id="KW-0812">Transmembrane</keyword>
<dbReference type="Pfam" id="PF11151">
    <property type="entry name" value="DUF2929"/>
    <property type="match status" value="1"/>
</dbReference>
<sequence length="60" mass="6434">MKYLVTLFWTIVYGQILGYIGAALTSRSDQPGLALGVSVVVGLIICILPKLLQPQTSKKG</sequence>
<accession>A0A850QVD3</accession>
<dbReference type="InterPro" id="IPR021324">
    <property type="entry name" value="DUF2929"/>
</dbReference>
<proteinExistence type="predicted"/>